<comment type="caution">
    <text evidence="1">The sequence shown here is derived from an EMBL/GenBank/DDBJ whole genome shotgun (WGS) entry which is preliminary data.</text>
</comment>
<accession>A0A8T0V1P9</accession>
<organism evidence="1 2">
    <name type="scientific">Panicum virgatum</name>
    <name type="common">Blackwell switchgrass</name>
    <dbReference type="NCBI Taxonomy" id="38727"/>
    <lineage>
        <taxon>Eukaryota</taxon>
        <taxon>Viridiplantae</taxon>
        <taxon>Streptophyta</taxon>
        <taxon>Embryophyta</taxon>
        <taxon>Tracheophyta</taxon>
        <taxon>Spermatophyta</taxon>
        <taxon>Magnoliopsida</taxon>
        <taxon>Liliopsida</taxon>
        <taxon>Poales</taxon>
        <taxon>Poaceae</taxon>
        <taxon>PACMAD clade</taxon>
        <taxon>Panicoideae</taxon>
        <taxon>Panicodae</taxon>
        <taxon>Paniceae</taxon>
        <taxon>Panicinae</taxon>
        <taxon>Panicum</taxon>
        <taxon>Panicum sect. Hiantes</taxon>
    </lineage>
</organism>
<reference evidence="1" key="1">
    <citation type="submission" date="2020-05" db="EMBL/GenBank/DDBJ databases">
        <title>WGS assembly of Panicum virgatum.</title>
        <authorList>
            <person name="Lovell J.T."/>
            <person name="Jenkins J."/>
            <person name="Shu S."/>
            <person name="Juenger T.E."/>
            <person name="Schmutz J."/>
        </authorList>
    </citation>
    <scope>NUCLEOTIDE SEQUENCE</scope>
    <source>
        <strain evidence="1">AP13</strain>
    </source>
</reference>
<keyword evidence="2" id="KW-1185">Reference proteome</keyword>
<name>A0A8T0V1P9_PANVG</name>
<feature type="non-terminal residue" evidence="1">
    <location>
        <position position="1"/>
    </location>
</feature>
<feature type="non-terminal residue" evidence="1">
    <location>
        <position position="76"/>
    </location>
</feature>
<dbReference type="EMBL" id="CM029041">
    <property type="protein sequence ID" value="KAG2628165.1"/>
    <property type="molecule type" value="Genomic_DNA"/>
</dbReference>
<sequence>VIGADCRPASLNQYWVWANRFMPAPIWRMRNSIFFEDIKKCRSPTKIICLASSFILYWSDPQSSDDKVELKVGAEA</sequence>
<proteinExistence type="predicted"/>
<protein>
    <submittedName>
        <fullName evidence="1">Uncharacterized protein</fullName>
    </submittedName>
</protein>
<dbReference type="Proteomes" id="UP000823388">
    <property type="component" value="Chromosome 3K"/>
</dbReference>
<dbReference type="AlphaFoldDB" id="A0A8T0V1P9"/>
<evidence type="ECO:0000313" key="1">
    <source>
        <dbReference type="EMBL" id="KAG2628165.1"/>
    </source>
</evidence>
<gene>
    <name evidence="1" type="ORF">PVAP13_3KG229293</name>
</gene>
<evidence type="ECO:0000313" key="2">
    <source>
        <dbReference type="Proteomes" id="UP000823388"/>
    </source>
</evidence>